<dbReference type="Pfam" id="PF22669">
    <property type="entry name" value="Exo_endo_phos2"/>
    <property type="match status" value="2"/>
</dbReference>
<feature type="compositionally biased region" description="Polar residues" evidence="1">
    <location>
        <begin position="1059"/>
        <end position="1071"/>
    </location>
</feature>
<feature type="compositionally biased region" description="Polar residues" evidence="1">
    <location>
        <begin position="1029"/>
        <end position="1043"/>
    </location>
</feature>
<feature type="region of interest" description="Disordered" evidence="1">
    <location>
        <begin position="364"/>
        <end position="388"/>
    </location>
</feature>
<feature type="compositionally biased region" description="Polar residues" evidence="1">
    <location>
        <begin position="924"/>
        <end position="938"/>
    </location>
</feature>
<comment type="caution">
    <text evidence="3">The sequence shown here is derived from an EMBL/GenBank/DDBJ whole genome shotgun (WGS) entry which is preliminary data.</text>
</comment>
<feature type="region of interest" description="Disordered" evidence="1">
    <location>
        <begin position="915"/>
        <end position="938"/>
    </location>
</feature>
<dbReference type="InterPro" id="IPR046985">
    <property type="entry name" value="IP5"/>
</dbReference>
<evidence type="ECO:0000313" key="4">
    <source>
        <dbReference type="Proteomes" id="UP001176517"/>
    </source>
</evidence>
<feature type="region of interest" description="Disordered" evidence="1">
    <location>
        <begin position="420"/>
        <end position="472"/>
    </location>
</feature>
<keyword evidence="4" id="KW-1185">Reference proteome</keyword>
<organism evidence="3 4">
    <name type="scientific">Tilletia horrida</name>
    <dbReference type="NCBI Taxonomy" id="155126"/>
    <lineage>
        <taxon>Eukaryota</taxon>
        <taxon>Fungi</taxon>
        <taxon>Dikarya</taxon>
        <taxon>Basidiomycota</taxon>
        <taxon>Ustilaginomycotina</taxon>
        <taxon>Exobasidiomycetes</taxon>
        <taxon>Tilletiales</taxon>
        <taxon>Tilletiaceae</taxon>
        <taxon>Tilletia</taxon>
    </lineage>
</organism>
<gene>
    <name evidence="3" type="ORF">OC846_005530</name>
</gene>
<protein>
    <recommendedName>
        <fullName evidence="2">Inositol polyphosphate-related phosphatase domain-containing protein</fullName>
    </recommendedName>
</protein>
<feature type="region of interest" description="Disordered" evidence="1">
    <location>
        <begin position="508"/>
        <end position="532"/>
    </location>
</feature>
<reference evidence="3" key="1">
    <citation type="journal article" date="2023" name="PhytoFront">
        <title>Draft Genome Resources of Seven Strains of Tilletia horrida, Causal Agent of Kernel Smut of Rice.</title>
        <authorList>
            <person name="Khanal S."/>
            <person name="Antony Babu S."/>
            <person name="Zhou X.G."/>
        </authorList>
    </citation>
    <scope>NUCLEOTIDE SEQUENCE</scope>
    <source>
        <strain evidence="3">TX6</strain>
    </source>
</reference>
<feature type="region of interest" description="Disordered" evidence="1">
    <location>
        <begin position="1"/>
        <end position="105"/>
    </location>
</feature>
<dbReference type="GO" id="GO:0046856">
    <property type="term" value="P:phosphatidylinositol dephosphorylation"/>
    <property type="evidence" value="ECO:0007669"/>
    <property type="project" value="InterPro"/>
</dbReference>
<sequence>MNSPNPVRRGRDWIKHQAQKIKRDDTEQPQPKRMYSLDEPRSSNKIADEEGRGREPRSNDAPAHLPSGSSASKARIASSPAAVGAVPELSQRDSSVASTSQKQRPSLKIRIVTWNMAESIPKGDLSVLLGKVPPFVSPEGWDVQDKEVSVDDADAFDKSTTTSDPSTAAQKAVAEGIQVGKAALFPNSDQKHKPEHDRIPPLPLDDQHPFHIFVVAAQECPFGDAGRLATGVGMVGEIGGIGRTKSKAHKDKHHKSRAGKHSKDAESKKEGLYRLDSERSDLSQPASGTVSPRTPFPATNGEYFGKVTENNVSLEALGALPPSAFEYSNPERERGIRGFGGKPGWSDLCESWLCSSKVPQASKWPSGFSKAASTDGSRDGHANPLAPAIPSHLLDVSKSASTSQLNKPEDMIVDLNLTPKADIPEPTTQLSADSESQDKANTTAITASPKGSETTSDAAQTSPGSPRKKLSGLHLQIPSMPSKKVLLSPASAGSSTPTAKSPGFSAMARLQSSTSTTSANLPASKSSTGYTSADALPSSLGPYELVAKERMMGVYLAVYVWKAVRSRVQGSSKAYVKSGLAGGRVGNKGGVGISMKLGGVRLLFVNAHLAAHEGKVATRLHNVARIKAELNCDTFLPPDDPRNMAEDVTARFDHVFWFGDLNFRIDITRQHADWLMLNKRYDQALEFDQLRNLMKDGGSNAFEGFEEAQISFPPTYKFDILETLKKVKRRKTIAKKILHRRQGSKDKTPPNIEISPTANTEIEGFASVDTQGTIKAPTDATAQEGGVSTGADDDASSISSDWSLGSLNFPYGFETESEENLAVTAAPEASLPDAVVPVAVADIAPQPKEPTKTPLVKKVKNLLSDLPRKKPSELKETSKAQDHPIFPSDGTNPDAEIIKVALDPEQISKVQSLLDAPAMRSAPTRASQSSNLTQDSTQKQVVISDLSASGSKAENGAAALVESVKQVYDTSAKQRVPSWCDRVLWRSTVPVEADDDEQEAGFHRTQPGFFRRESEGLSGRVGQAIASVFGSNTTPNAPSSKPGSVSFAEPEAMDPVRGSRQSSETNRSSTLLPVEAQSTTSSSPSSAMHQRPSPLRRLFPRRTRRLTQVGAFKPAHASAIQLPIANGEAPGAADTKRRRSLSVIELPTGETAAILAASGPLSAPLTADSSGNSVGSVLEAARTGGRTRSARNPLLQSRSLGGLSSPLSPYKDELGGAAAASSPRRLSWWENYITARLLPSLRASSFTGTSSAEPGSGAGAATSKKKEDLAGPRKGQVQCLVYRSLGDREMVELKARSDHRAVIWVGAVGI</sequence>
<dbReference type="GO" id="GO:0004439">
    <property type="term" value="F:phosphatidylinositol-4,5-bisphosphate 5-phosphatase activity"/>
    <property type="evidence" value="ECO:0007669"/>
    <property type="project" value="TreeGrafter"/>
</dbReference>
<proteinExistence type="predicted"/>
<feature type="compositionally biased region" description="Basic and acidic residues" evidence="1">
    <location>
        <begin position="866"/>
        <end position="882"/>
    </location>
</feature>
<dbReference type="Proteomes" id="UP001176517">
    <property type="component" value="Unassembled WGS sequence"/>
</dbReference>
<dbReference type="SUPFAM" id="SSF56219">
    <property type="entry name" value="DNase I-like"/>
    <property type="match status" value="1"/>
</dbReference>
<feature type="region of interest" description="Disordered" evidence="1">
    <location>
        <begin position="1245"/>
        <end position="1271"/>
    </location>
</feature>
<accession>A0AAN6GLL9</accession>
<dbReference type="InterPro" id="IPR000300">
    <property type="entry name" value="IPPc"/>
</dbReference>
<feature type="region of interest" description="Disordered" evidence="1">
    <location>
        <begin position="738"/>
        <end position="763"/>
    </location>
</feature>
<feature type="compositionally biased region" description="Basic and acidic residues" evidence="1">
    <location>
        <begin position="261"/>
        <end position="281"/>
    </location>
</feature>
<feature type="domain" description="Inositol polyphosphate-related phosphatase" evidence="2">
    <location>
        <begin position="481"/>
        <end position="760"/>
    </location>
</feature>
<dbReference type="EMBL" id="JAPDMZ010000217">
    <property type="protein sequence ID" value="KAK0545780.1"/>
    <property type="molecule type" value="Genomic_DNA"/>
</dbReference>
<feature type="compositionally biased region" description="Polar residues" evidence="1">
    <location>
        <begin position="510"/>
        <end position="531"/>
    </location>
</feature>
<feature type="compositionally biased region" description="Basic and acidic residues" evidence="1">
    <location>
        <begin position="9"/>
        <end position="26"/>
    </location>
</feature>
<dbReference type="Gene3D" id="3.60.10.10">
    <property type="entry name" value="Endonuclease/exonuclease/phosphatase"/>
    <property type="match status" value="2"/>
</dbReference>
<dbReference type="PANTHER" id="PTHR11200:SF275">
    <property type="entry name" value="LD06095P"/>
    <property type="match status" value="1"/>
</dbReference>
<evidence type="ECO:0000313" key="3">
    <source>
        <dbReference type="EMBL" id="KAK0545780.1"/>
    </source>
</evidence>
<feature type="compositionally biased region" description="Polar residues" evidence="1">
    <location>
        <begin position="426"/>
        <end position="464"/>
    </location>
</feature>
<evidence type="ECO:0000259" key="2">
    <source>
        <dbReference type="SMART" id="SM00128"/>
    </source>
</evidence>
<name>A0AAN6GLL9_9BASI</name>
<feature type="region of interest" description="Disordered" evidence="1">
    <location>
        <begin position="1181"/>
        <end position="1202"/>
    </location>
</feature>
<feature type="region of interest" description="Disordered" evidence="1">
    <location>
        <begin position="866"/>
        <end position="892"/>
    </location>
</feature>
<feature type="compositionally biased region" description="Low complexity" evidence="1">
    <location>
        <begin position="1078"/>
        <end position="1097"/>
    </location>
</feature>
<feature type="compositionally biased region" description="Polar residues" evidence="1">
    <location>
        <begin position="282"/>
        <end position="292"/>
    </location>
</feature>
<feature type="compositionally biased region" description="Polar residues" evidence="1">
    <location>
        <begin position="92"/>
        <end position="104"/>
    </location>
</feature>
<feature type="compositionally biased region" description="Basic and acidic residues" evidence="1">
    <location>
        <begin position="35"/>
        <end position="58"/>
    </location>
</feature>
<feature type="region of interest" description="Disordered" evidence="1">
    <location>
        <begin position="1029"/>
        <end position="1101"/>
    </location>
</feature>
<dbReference type="SMART" id="SM00128">
    <property type="entry name" value="IPPc"/>
    <property type="match status" value="1"/>
</dbReference>
<feature type="compositionally biased region" description="Low complexity" evidence="1">
    <location>
        <begin position="1247"/>
        <end position="1262"/>
    </location>
</feature>
<dbReference type="InterPro" id="IPR036691">
    <property type="entry name" value="Endo/exonu/phosph_ase_sf"/>
</dbReference>
<dbReference type="PANTHER" id="PTHR11200">
    <property type="entry name" value="INOSITOL 5-PHOSPHATASE"/>
    <property type="match status" value="1"/>
</dbReference>
<evidence type="ECO:0000256" key="1">
    <source>
        <dbReference type="SAM" id="MobiDB-lite"/>
    </source>
</evidence>
<feature type="region of interest" description="Disordered" evidence="1">
    <location>
        <begin position="240"/>
        <end position="297"/>
    </location>
</feature>
<feature type="compositionally biased region" description="Basic residues" evidence="1">
    <location>
        <begin position="244"/>
        <end position="260"/>
    </location>
</feature>